<comment type="caution">
    <text evidence="1">The sequence shown here is derived from an EMBL/GenBank/DDBJ whole genome shotgun (WGS) entry which is preliminary data.</text>
</comment>
<evidence type="ECO:0000313" key="2">
    <source>
        <dbReference type="Proteomes" id="UP000024284"/>
    </source>
</evidence>
<proteinExistence type="predicted"/>
<dbReference type="EMBL" id="JFZA02000001">
    <property type="protein sequence ID" value="KFG92058.1"/>
    <property type="molecule type" value="Genomic_DNA"/>
</dbReference>
<dbReference type="STRING" id="76947.GCA_002080435_00709"/>
<accession>A0A086PF90</accession>
<dbReference type="Proteomes" id="UP000024284">
    <property type="component" value="Unassembled WGS sequence"/>
</dbReference>
<organism evidence="1 2">
    <name type="scientific">Sphingobium herbicidovorans (strain ATCC 700291 / DSM 11019 / CCUG 56400 / KCTC 2939 / LMG 18315 / NBRC 16415 / MH)</name>
    <name type="common">Sphingomonas herbicidovorans</name>
    <dbReference type="NCBI Taxonomy" id="1219045"/>
    <lineage>
        <taxon>Bacteria</taxon>
        <taxon>Pseudomonadati</taxon>
        <taxon>Pseudomonadota</taxon>
        <taxon>Alphaproteobacteria</taxon>
        <taxon>Sphingomonadales</taxon>
        <taxon>Sphingomonadaceae</taxon>
        <taxon>Sphingobium</taxon>
    </lineage>
</organism>
<evidence type="ECO:0000313" key="1">
    <source>
        <dbReference type="EMBL" id="KFG92058.1"/>
    </source>
</evidence>
<keyword evidence="2" id="KW-1185">Reference proteome</keyword>
<dbReference type="AlphaFoldDB" id="A0A086PF90"/>
<sequence>MAGSIWRGLCYGKGMALAFGQQRSIDFLQGPGIEEKEECAAKIMTAIKHALRHATFEDQGKRSEESP</sequence>
<reference evidence="1" key="1">
    <citation type="submission" date="2014-08" db="EMBL/GenBank/DDBJ databases">
        <title>Draft genome sequences of Sphingobium herbicidovorans.</title>
        <authorList>
            <person name="Gan H.M."/>
            <person name="Gan H.Y."/>
            <person name="Savka M.A."/>
        </authorList>
    </citation>
    <scope>NUCLEOTIDE SEQUENCE [LARGE SCALE GENOMIC DNA]</scope>
    <source>
        <strain evidence="1">NBRC 16415</strain>
    </source>
</reference>
<protein>
    <submittedName>
        <fullName evidence="1">Uncharacterized protein</fullName>
    </submittedName>
</protein>
<name>A0A086PF90_SPHHM</name>
<gene>
    <name evidence="1" type="ORF">BV98_000309</name>
</gene>